<protein>
    <recommendedName>
        <fullName evidence="4">GlsB/YeaQ/YmgE family stress response membrane protein</fullName>
    </recommendedName>
</protein>
<evidence type="ECO:0000313" key="2">
    <source>
        <dbReference type="EMBL" id="MBE7941755.1"/>
    </source>
</evidence>
<name>A0ABR9SHB9_9BURK</name>
<evidence type="ECO:0000256" key="1">
    <source>
        <dbReference type="SAM" id="Phobius"/>
    </source>
</evidence>
<accession>A0ABR9SHB9</accession>
<organism evidence="2 3">
    <name type="scientific">Ramlibacter aquaticus</name>
    <dbReference type="NCBI Taxonomy" id="2780094"/>
    <lineage>
        <taxon>Bacteria</taxon>
        <taxon>Pseudomonadati</taxon>
        <taxon>Pseudomonadota</taxon>
        <taxon>Betaproteobacteria</taxon>
        <taxon>Burkholderiales</taxon>
        <taxon>Comamonadaceae</taxon>
        <taxon>Ramlibacter</taxon>
    </lineage>
</organism>
<dbReference type="Proteomes" id="UP000715965">
    <property type="component" value="Unassembled WGS sequence"/>
</dbReference>
<gene>
    <name evidence="2" type="ORF">IM725_14330</name>
</gene>
<feature type="transmembrane region" description="Helical" evidence="1">
    <location>
        <begin position="41"/>
        <end position="60"/>
    </location>
</feature>
<reference evidence="2 3" key="1">
    <citation type="submission" date="2020-10" db="EMBL/GenBank/DDBJ databases">
        <title>Draft genome of Ramlibacter aquaticus LMG 30558.</title>
        <authorList>
            <person name="Props R."/>
        </authorList>
    </citation>
    <scope>NUCLEOTIDE SEQUENCE [LARGE SCALE GENOMIC DNA]</scope>
    <source>
        <strain evidence="2 3">LMG 30558</strain>
    </source>
</reference>
<feature type="transmembrane region" description="Helical" evidence="1">
    <location>
        <begin position="12"/>
        <end position="29"/>
    </location>
</feature>
<proteinExistence type="predicted"/>
<sequence>MPTGLGPVDIWPFIAALAAALGGMVFGRYSHDSRPFSLVSAILYAIAVAAFLLGVVAWVTRGS</sequence>
<dbReference type="EMBL" id="JADDOJ010000062">
    <property type="protein sequence ID" value="MBE7941755.1"/>
    <property type="molecule type" value="Genomic_DNA"/>
</dbReference>
<keyword evidence="1" id="KW-0472">Membrane</keyword>
<keyword evidence="1" id="KW-1133">Transmembrane helix</keyword>
<keyword evidence="3" id="KW-1185">Reference proteome</keyword>
<keyword evidence="1" id="KW-0812">Transmembrane</keyword>
<comment type="caution">
    <text evidence="2">The sequence shown here is derived from an EMBL/GenBank/DDBJ whole genome shotgun (WGS) entry which is preliminary data.</text>
</comment>
<evidence type="ECO:0000313" key="3">
    <source>
        <dbReference type="Proteomes" id="UP000715965"/>
    </source>
</evidence>
<dbReference type="RefSeq" id="WP_193781318.1">
    <property type="nucleotide sequence ID" value="NZ_JADDOJ010000062.1"/>
</dbReference>
<evidence type="ECO:0008006" key="4">
    <source>
        <dbReference type="Google" id="ProtNLM"/>
    </source>
</evidence>